<keyword evidence="1" id="KW-1133">Transmembrane helix</keyword>
<evidence type="ECO:0000256" key="1">
    <source>
        <dbReference type="SAM" id="Phobius"/>
    </source>
</evidence>
<organism evidence="2 3">
    <name type="scientific">Vigna angularis var. angularis</name>
    <dbReference type="NCBI Taxonomy" id="157739"/>
    <lineage>
        <taxon>Eukaryota</taxon>
        <taxon>Viridiplantae</taxon>
        <taxon>Streptophyta</taxon>
        <taxon>Embryophyta</taxon>
        <taxon>Tracheophyta</taxon>
        <taxon>Spermatophyta</taxon>
        <taxon>Magnoliopsida</taxon>
        <taxon>eudicotyledons</taxon>
        <taxon>Gunneridae</taxon>
        <taxon>Pentapetalae</taxon>
        <taxon>rosids</taxon>
        <taxon>fabids</taxon>
        <taxon>Fabales</taxon>
        <taxon>Fabaceae</taxon>
        <taxon>Papilionoideae</taxon>
        <taxon>50 kb inversion clade</taxon>
        <taxon>NPAAA clade</taxon>
        <taxon>indigoferoid/millettioid clade</taxon>
        <taxon>Phaseoleae</taxon>
        <taxon>Vigna</taxon>
    </lineage>
</organism>
<sequence>MKTLSRHRRFIFVPNGGGNPFNLVLMVFVFSVNHIFVSLFSTYELDQSIPRMSMEEVIYFEWFALNVNSSLRFPPKVLAPFHCPPLASYFLPVTPIHPLLLTR</sequence>
<accession>A0A0S3SBS6</accession>
<gene>
    <name evidence="2" type="primary">Vigan.06G139900</name>
    <name evidence="2" type="ORF">VIGAN_06139900</name>
</gene>
<keyword evidence="1" id="KW-0812">Transmembrane</keyword>
<evidence type="ECO:0000313" key="3">
    <source>
        <dbReference type="Proteomes" id="UP000291084"/>
    </source>
</evidence>
<keyword evidence="3" id="KW-1185">Reference proteome</keyword>
<reference evidence="2 3" key="1">
    <citation type="journal article" date="2015" name="Sci. Rep.">
        <title>The power of single molecule real-time sequencing technology in the de novo assembly of a eukaryotic genome.</title>
        <authorList>
            <person name="Sakai H."/>
            <person name="Naito K."/>
            <person name="Ogiso-Tanaka E."/>
            <person name="Takahashi Y."/>
            <person name="Iseki K."/>
            <person name="Muto C."/>
            <person name="Satou K."/>
            <person name="Teruya K."/>
            <person name="Shiroma A."/>
            <person name="Shimoji M."/>
            <person name="Hirano T."/>
            <person name="Itoh T."/>
            <person name="Kaga A."/>
            <person name="Tomooka N."/>
        </authorList>
    </citation>
    <scope>NUCLEOTIDE SEQUENCE [LARGE SCALE GENOMIC DNA]</scope>
    <source>
        <strain evidence="3">cv. Shumari</strain>
    </source>
</reference>
<evidence type="ECO:0000313" key="2">
    <source>
        <dbReference type="EMBL" id="BAT90201.1"/>
    </source>
</evidence>
<dbReference type="AlphaFoldDB" id="A0A0S3SBS6"/>
<dbReference type="Proteomes" id="UP000291084">
    <property type="component" value="Chromosome 6"/>
</dbReference>
<protein>
    <submittedName>
        <fullName evidence="2">Uncharacterized protein</fullName>
    </submittedName>
</protein>
<name>A0A0S3SBS6_PHAAN</name>
<dbReference type="EMBL" id="AP015039">
    <property type="protein sequence ID" value="BAT90201.1"/>
    <property type="molecule type" value="Genomic_DNA"/>
</dbReference>
<keyword evidence="1" id="KW-0472">Membrane</keyword>
<feature type="transmembrane region" description="Helical" evidence="1">
    <location>
        <begin position="21"/>
        <end position="43"/>
    </location>
</feature>
<proteinExistence type="predicted"/>